<protein>
    <submittedName>
        <fullName evidence="2">CAP domain-containing protein</fullName>
    </submittedName>
</protein>
<dbReference type="Gene3D" id="3.40.33.10">
    <property type="entry name" value="CAP"/>
    <property type="match status" value="1"/>
</dbReference>
<sequence length="278" mass="30905">MMLRSLIIGLMPVLLGLPALACDLGLSDRGEAVADYVEQVRPCFVSLPEGYTFDARMEREFLRLTNAARKEAGLAPLVYRAHLRNTARFHSLDMAYNDFFGHVGPDGREPQDRIAAFDRRALVEYSAENVAMLEVVQGRWNLEREAVRRLHQNLMDSPGHRANILSEEATHVAMGVARTDKGVWLTQNFLNLSGSLARDVPVRMKAGDRLRQMPVLEGWNFRQFTAELPGGDIRSISNGIPPDLRGDIYIAAEGRKPGEKPLSFYTIHLPGPAVTVGG</sequence>
<proteinExistence type="predicted"/>
<dbReference type="PANTHER" id="PTHR31157">
    <property type="entry name" value="SCP DOMAIN-CONTAINING PROTEIN"/>
    <property type="match status" value="1"/>
</dbReference>
<evidence type="ECO:0000313" key="2">
    <source>
        <dbReference type="EMBL" id="HAE93671.1"/>
    </source>
</evidence>
<dbReference type="Pfam" id="PF00188">
    <property type="entry name" value="CAP"/>
    <property type="match status" value="1"/>
</dbReference>
<dbReference type="Proteomes" id="UP000259173">
    <property type="component" value="Unassembled WGS sequence"/>
</dbReference>
<dbReference type="PATRIC" id="fig|1280948.3.peg.658"/>
<dbReference type="SUPFAM" id="SSF55797">
    <property type="entry name" value="PR-1-like"/>
    <property type="match status" value="1"/>
</dbReference>
<dbReference type="InterPro" id="IPR035940">
    <property type="entry name" value="CAP_sf"/>
</dbReference>
<organism evidence="3 4">
    <name type="scientific">Hyphomonas atlantica</name>
    <dbReference type="NCBI Taxonomy" id="1280948"/>
    <lineage>
        <taxon>Bacteria</taxon>
        <taxon>Pseudomonadati</taxon>
        <taxon>Pseudomonadota</taxon>
        <taxon>Alphaproteobacteria</taxon>
        <taxon>Hyphomonadales</taxon>
        <taxon>Hyphomonadaceae</taxon>
        <taxon>Hyphomonas</taxon>
    </lineage>
</organism>
<accession>A0A059ECT1</accession>
<dbReference type="InterPro" id="IPR014044">
    <property type="entry name" value="CAP_dom"/>
</dbReference>
<evidence type="ECO:0000313" key="4">
    <source>
        <dbReference type="Proteomes" id="UP000024547"/>
    </source>
</evidence>
<keyword evidence="4" id="KW-1185">Reference proteome</keyword>
<feature type="domain" description="SCP" evidence="1">
    <location>
        <begin position="62"/>
        <end position="189"/>
    </location>
</feature>
<dbReference type="Proteomes" id="UP000024547">
    <property type="component" value="Unassembled WGS sequence"/>
</dbReference>
<dbReference type="CDD" id="cd05379">
    <property type="entry name" value="CAP_bacterial"/>
    <property type="match status" value="1"/>
</dbReference>
<gene>
    <name evidence="2" type="ORF">DCG65_03870</name>
    <name evidence="3" type="ORF">HY36_03315</name>
</gene>
<dbReference type="EMBL" id="DMBR01000111">
    <property type="protein sequence ID" value="HAE93671.1"/>
    <property type="molecule type" value="Genomic_DNA"/>
</dbReference>
<dbReference type="STRING" id="1280948.HY36_03315"/>
<dbReference type="eggNOG" id="COG2340">
    <property type="taxonomic scope" value="Bacteria"/>
</dbReference>
<comment type="caution">
    <text evidence="3">The sequence shown here is derived from an EMBL/GenBank/DDBJ whole genome shotgun (WGS) entry which is preliminary data.</text>
</comment>
<evidence type="ECO:0000313" key="3">
    <source>
        <dbReference type="EMBL" id="KCZ65433.1"/>
    </source>
</evidence>
<reference evidence="2 5" key="2">
    <citation type="journal article" date="2018" name="Nat. Biotechnol.">
        <title>A standardized bacterial taxonomy based on genome phylogeny substantially revises the tree of life.</title>
        <authorList>
            <person name="Parks D.H."/>
            <person name="Chuvochina M."/>
            <person name="Waite D.W."/>
            <person name="Rinke C."/>
            <person name="Skarshewski A."/>
            <person name="Chaumeil P.A."/>
            <person name="Hugenholtz P."/>
        </authorList>
    </citation>
    <scope>NUCLEOTIDE SEQUENCE [LARGE SCALE GENOMIC DNA]</scope>
    <source>
        <strain evidence="2">UBA8557</strain>
    </source>
</reference>
<evidence type="ECO:0000259" key="1">
    <source>
        <dbReference type="Pfam" id="PF00188"/>
    </source>
</evidence>
<evidence type="ECO:0000313" key="5">
    <source>
        <dbReference type="Proteomes" id="UP000259173"/>
    </source>
</evidence>
<reference evidence="3 4" key="1">
    <citation type="journal article" date="2014" name="Antonie Van Leeuwenhoek">
        <title>Hyphomonas beringensis sp. nov. and Hyphomonas chukchiensis sp. nov., isolated from surface seawater of the Bering Sea and Chukchi Sea.</title>
        <authorList>
            <person name="Li C."/>
            <person name="Lai Q."/>
            <person name="Li G."/>
            <person name="Dong C."/>
            <person name="Wang J."/>
            <person name="Liao Y."/>
            <person name="Shao Z."/>
        </authorList>
    </citation>
    <scope>NUCLEOTIDE SEQUENCE [LARGE SCALE GENOMIC DNA]</scope>
    <source>
        <strain evidence="3 4">22II1-22F38</strain>
    </source>
</reference>
<dbReference type="EMBL" id="AWFH01000001">
    <property type="protein sequence ID" value="KCZ65433.1"/>
    <property type="molecule type" value="Genomic_DNA"/>
</dbReference>
<name>A0A059ECT1_9PROT</name>
<dbReference type="AlphaFoldDB" id="A0A059ECT1"/>
<dbReference type="PANTHER" id="PTHR31157:SF1">
    <property type="entry name" value="SCP DOMAIN-CONTAINING PROTEIN"/>
    <property type="match status" value="1"/>
</dbReference>